<organism evidence="1 2">
    <name type="scientific">Candidatus Scatomorpha intestinigallinarum</name>
    <dbReference type="NCBI Taxonomy" id="2840923"/>
    <lineage>
        <taxon>Bacteria</taxon>
        <taxon>Bacillati</taxon>
        <taxon>Bacillota</taxon>
        <taxon>Clostridia</taxon>
        <taxon>Eubacteriales</taxon>
        <taxon>Candidatus Scatomorpha</taxon>
    </lineage>
</organism>
<dbReference type="Proteomes" id="UP000824238">
    <property type="component" value="Unassembled WGS sequence"/>
</dbReference>
<reference evidence="1" key="1">
    <citation type="submission" date="2020-10" db="EMBL/GenBank/DDBJ databases">
        <authorList>
            <person name="Gilroy R."/>
        </authorList>
    </citation>
    <scope>NUCLEOTIDE SEQUENCE</scope>
    <source>
        <strain evidence="1">ChiGjej3B3-7149</strain>
    </source>
</reference>
<evidence type="ECO:0000313" key="2">
    <source>
        <dbReference type="Proteomes" id="UP000824238"/>
    </source>
</evidence>
<proteinExistence type="predicted"/>
<accession>A0A9D1DJU7</accession>
<dbReference type="EMBL" id="DVHH01000018">
    <property type="protein sequence ID" value="HIR54120.1"/>
    <property type="molecule type" value="Genomic_DNA"/>
</dbReference>
<sequence length="113" mass="12308">MDGFEYLAPEDLEALTPRDLAELMAAEPESAGTMKLVSGWRWYFAAALTQAEAARFSEGDKLRIELPGLEAEARVESIGEAGLGRRVIVLSSAEALARSLELRVCEARLCPEP</sequence>
<gene>
    <name evidence="1" type="ORF">IAD36_00735</name>
</gene>
<evidence type="ECO:0000313" key="1">
    <source>
        <dbReference type="EMBL" id="HIR54120.1"/>
    </source>
</evidence>
<dbReference type="AlphaFoldDB" id="A0A9D1DJU7"/>
<comment type="caution">
    <text evidence="1">The sequence shown here is derived from an EMBL/GenBank/DDBJ whole genome shotgun (WGS) entry which is preliminary data.</text>
</comment>
<reference evidence="1" key="2">
    <citation type="journal article" date="2021" name="PeerJ">
        <title>Extensive microbial diversity within the chicken gut microbiome revealed by metagenomics and culture.</title>
        <authorList>
            <person name="Gilroy R."/>
            <person name="Ravi A."/>
            <person name="Getino M."/>
            <person name="Pursley I."/>
            <person name="Horton D.L."/>
            <person name="Alikhan N.F."/>
            <person name="Baker D."/>
            <person name="Gharbi K."/>
            <person name="Hall N."/>
            <person name="Watson M."/>
            <person name="Adriaenssens E.M."/>
            <person name="Foster-Nyarko E."/>
            <person name="Jarju S."/>
            <person name="Secka A."/>
            <person name="Antonio M."/>
            <person name="Oren A."/>
            <person name="Chaudhuri R.R."/>
            <person name="La Ragione R."/>
            <person name="Hildebrand F."/>
            <person name="Pallen M.J."/>
        </authorList>
    </citation>
    <scope>NUCLEOTIDE SEQUENCE</scope>
    <source>
        <strain evidence="1">ChiGjej3B3-7149</strain>
    </source>
</reference>
<protein>
    <submittedName>
        <fullName evidence="1">Uncharacterized protein</fullName>
    </submittedName>
</protein>
<name>A0A9D1DJU7_9FIRM</name>